<organism evidence="2 3">
    <name type="scientific">Pseudomonas phage 71PfluR64PP</name>
    <dbReference type="NCBI Taxonomy" id="2163977"/>
    <lineage>
        <taxon>Viruses</taxon>
        <taxon>Duplodnaviria</taxon>
        <taxon>Heunggongvirae</taxon>
        <taxon>Uroviricota</taxon>
        <taxon>Caudoviricetes</taxon>
        <taxon>Autographivirales</taxon>
        <taxon>Autotranscriptaviridae</taxon>
        <taxon>Studiervirinae</taxon>
        <taxon>Pfluvirus</taxon>
        <taxon>Pfluvirus pv22PfluR64PP</taxon>
        <taxon>Pifdecavirus pv22PfluR64PP</taxon>
    </lineage>
</organism>
<dbReference type="SUPFAM" id="SSF49373">
    <property type="entry name" value="Invasin/intimin cell-adhesion fragments"/>
    <property type="match status" value="1"/>
</dbReference>
<protein>
    <submittedName>
        <fullName evidence="2">Minor capsid protein</fullName>
    </submittedName>
</protein>
<evidence type="ECO:0000313" key="2">
    <source>
        <dbReference type="EMBL" id="AWH14714.1"/>
    </source>
</evidence>
<name>A0A2S1PDS2_9CAUD</name>
<sequence>MALNVGDSKSLTATVQPVGAPQAVVWSSSANSVAKVSASGAVSGLEAGTSDITATAPNGVSSICKVTVKEVLK</sequence>
<evidence type="ECO:0000259" key="1">
    <source>
        <dbReference type="SMART" id="SM00635"/>
    </source>
</evidence>
<dbReference type="InterPro" id="IPR008964">
    <property type="entry name" value="Invasin/intimin_cell_adhesion"/>
</dbReference>
<dbReference type="Gene3D" id="2.60.40.1080">
    <property type="match status" value="1"/>
</dbReference>
<dbReference type="InterPro" id="IPR003343">
    <property type="entry name" value="Big_2"/>
</dbReference>
<dbReference type="Pfam" id="PF02368">
    <property type="entry name" value="Big_2"/>
    <property type="match status" value="1"/>
</dbReference>
<proteinExistence type="predicted"/>
<evidence type="ECO:0000313" key="3">
    <source>
        <dbReference type="Proteomes" id="UP000246230"/>
    </source>
</evidence>
<reference evidence="2 3" key="1">
    <citation type="submission" date="2018-04" db="EMBL/GenBank/DDBJ databases">
        <title>Complete genome sequences of new Aeromonas and Pseudomonas phages promising in phage therapy dedicated to aquaculture.</title>
        <authorList>
            <person name="Kolsut J."/>
            <person name="Wojcik E."/>
            <person name="Wojtasik A."/>
            <person name="Dastych J."/>
        </authorList>
    </citation>
    <scope>NUCLEOTIDE SEQUENCE [LARGE SCALE GENOMIC DNA]</scope>
</reference>
<feature type="domain" description="BIG2" evidence="1">
    <location>
        <begin position="1"/>
        <end position="66"/>
    </location>
</feature>
<dbReference type="EMBL" id="MH179475">
    <property type="protein sequence ID" value="AWH14714.1"/>
    <property type="molecule type" value="Genomic_DNA"/>
</dbReference>
<dbReference type="SMART" id="SM00635">
    <property type="entry name" value="BID_2"/>
    <property type="match status" value="1"/>
</dbReference>
<accession>A0A2S1PDS2</accession>
<dbReference type="Proteomes" id="UP000246230">
    <property type="component" value="Genome"/>
</dbReference>